<gene>
    <name evidence="10" type="ORF">H4W27_002068</name>
</gene>
<dbReference type="EMBL" id="JADBED010000001">
    <property type="protein sequence ID" value="MBE1524950.1"/>
    <property type="molecule type" value="Genomic_DNA"/>
</dbReference>
<dbReference type="InterPro" id="IPR000060">
    <property type="entry name" value="BCCT_transptr"/>
</dbReference>
<evidence type="ECO:0000256" key="5">
    <source>
        <dbReference type="ARBA" id="ARBA00022692"/>
    </source>
</evidence>
<feature type="compositionally biased region" description="Basic and acidic residues" evidence="8">
    <location>
        <begin position="555"/>
        <end position="565"/>
    </location>
</feature>
<feature type="transmembrane region" description="Helical" evidence="9">
    <location>
        <begin position="325"/>
        <end position="342"/>
    </location>
</feature>
<dbReference type="PANTHER" id="PTHR30047:SF7">
    <property type="entry name" value="HIGH-AFFINITY CHOLINE TRANSPORT PROTEIN"/>
    <property type="match status" value="1"/>
</dbReference>
<feature type="transmembrane region" description="Helical" evidence="9">
    <location>
        <begin position="455"/>
        <end position="477"/>
    </location>
</feature>
<feature type="transmembrane region" description="Helical" evidence="9">
    <location>
        <begin position="483"/>
        <end position="503"/>
    </location>
</feature>
<feature type="transmembrane region" description="Helical" evidence="9">
    <location>
        <begin position="55"/>
        <end position="74"/>
    </location>
</feature>
<evidence type="ECO:0000256" key="4">
    <source>
        <dbReference type="ARBA" id="ARBA00022475"/>
    </source>
</evidence>
<feature type="transmembrane region" description="Helical" evidence="9">
    <location>
        <begin position="270"/>
        <end position="290"/>
    </location>
</feature>
<evidence type="ECO:0000256" key="8">
    <source>
        <dbReference type="SAM" id="MobiDB-lite"/>
    </source>
</evidence>
<feature type="transmembrane region" description="Helical" evidence="9">
    <location>
        <begin position="148"/>
        <end position="170"/>
    </location>
</feature>
<feature type="compositionally biased region" description="Low complexity" evidence="8">
    <location>
        <begin position="541"/>
        <end position="554"/>
    </location>
</feature>
<organism evidence="10 11">
    <name type="scientific">Nesterenkonia lutea</name>
    <dbReference type="NCBI Taxonomy" id="272919"/>
    <lineage>
        <taxon>Bacteria</taxon>
        <taxon>Bacillati</taxon>
        <taxon>Actinomycetota</taxon>
        <taxon>Actinomycetes</taxon>
        <taxon>Micrococcales</taxon>
        <taxon>Micrococcaceae</taxon>
        <taxon>Nesterenkonia</taxon>
    </lineage>
</organism>
<evidence type="ECO:0000256" key="3">
    <source>
        <dbReference type="ARBA" id="ARBA00022448"/>
    </source>
</evidence>
<evidence type="ECO:0000256" key="6">
    <source>
        <dbReference type="ARBA" id="ARBA00022989"/>
    </source>
</evidence>
<evidence type="ECO:0000313" key="11">
    <source>
        <dbReference type="Proteomes" id="UP000643525"/>
    </source>
</evidence>
<dbReference type="RefSeq" id="WP_192595894.1">
    <property type="nucleotide sequence ID" value="NZ_BAAALJ010000023.1"/>
</dbReference>
<keyword evidence="11" id="KW-1185">Reference proteome</keyword>
<feature type="transmembrane region" description="Helical" evidence="9">
    <location>
        <begin position="198"/>
        <end position="217"/>
    </location>
</feature>
<feature type="transmembrane region" description="Helical" evidence="9">
    <location>
        <begin position="237"/>
        <end position="258"/>
    </location>
</feature>
<reference evidence="10 11" key="1">
    <citation type="submission" date="2020-10" db="EMBL/GenBank/DDBJ databases">
        <title>Sequencing the genomes of 1000 actinobacteria strains.</title>
        <authorList>
            <person name="Klenk H.-P."/>
        </authorList>
    </citation>
    <scope>NUCLEOTIDE SEQUENCE [LARGE SCALE GENOMIC DNA]</scope>
    <source>
        <strain evidence="10 11">DSM 15666</strain>
    </source>
</reference>
<keyword evidence="4" id="KW-1003">Cell membrane</keyword>
<feature type="transmembrane region" description="Helical" evidence="9">
    <location>
        <begin position="94"/>
        <end position="115"/>
    </location>
</feature>
<dbReference type="Proteomes" id="UP000643525">
    <property type="component" value="Unassembled WGS sequence"/>
</dbReference>
<keyword evidence="5 9" id="KW-0812">Transmembrane</keyword>
<accession>A0ABR9JG93</accession>
<keyword evidence="7 9" id="KW-0472">Membrane</keyword>
<sequence>MLTRFHDLLRLRTSPAVFFGAAAVIILFVVTTVAFTDPLDAAVTAASDWLYTNLGWFYIFGLTLFLLFLILIAISRFGRVRLGPDEEPPEHSGLTWFGMLFAAGIGSILMFWGVAEPVSHFGNPPRGPSLGVEAETTAAAVDAMNFTFYHFTLHTWAIFTLPALCFAYFIHKRNLPPRVSSIFQPILGDRIHGPVGKFIDVVAIVGTVFGVAVSVGLGALQINGGLSRVLDVDESAMWQLIIIGVVGGTAMISVSLGLDRGIKVISNVNVWMAVGLLVFILIAGPTLFVLEGTIESAGRYVMNLPELALWNNAYADTGWQDSWTVFYWAWTISWSPFVGIFIARISKGRTVREFVAGVLGIPAGFSLLWFGIFGHSAFDIELNGEGGLVQTVVEEEDIPGALFAFLEHYPATTFISVIAIILVVVFFITAVDSAALVADTMANGHDDFNPLGQRIFWAIAIAVISATLLVFSGSGGLEALEKTIVLVGLPFFVMGYFQMYALYRGLREDTSELPVMRTRSWKKVLPPKEHRRRQGEHGHNAAEVVVEPEAADQPPVRRDPYIDQD</sequence>
<feature type="transmembrane region" description="Helical" evidence="9">
    <location>
        <begin position="16"/>
        <end position="35"/>
    </location>
</feature>
<keyword evidence="6 9" id="KW-1133">Transmembrane helix</keyword>
<feature type="transmembrane region" description="Helical" evidence="9">
    <location>
        <begin position="414"/>
        <end position="435"/>
    </location>
</feature>
<dbReference type="Pfam" id="PF02028">
    <property type="entry name" value="BCCT"/>
    <property type="match status" value="1"/>
</dbReference>
<evidence type="ECO:0000256" key="1">
    <source>
        <dbReference type="ARBA" id="ARBA00004651"/>
    </source>
</evidence>
<feature type="transmembrane region" description="Helical" evidence="9">
    <location>
        <begin position="354"/>
        <end position="373"/>
    </location>
</feature>
<comment type="subcellular location">
    <subcellularLocation>
        <location evidence="1">Cell membrane</location>
        <topology evidence="1">Multi-pass membrane protein</topology>
    </subcellularLocation>
</comment>
<dbReference type="NCBIfam" id="TIGR00842">
    <property type="entry name" value="bcct"/>
    <property type="match status" value="1"/>
</dbReference>
<comment type="caution">
    <text evidence="10">The sequence shown here is derived from an EMBL/GenBank/DDBJ whole genome shotgun (WGS) entry which is preliminary data.</text>
</comment>
<protein>
    <submittedName>
        <fullName evidence="10">Choline/carnitine/betaine transport</fullName>
    </submittedName>
</protein>
<dbReference type="PANTHER" id="PTHR30047">
    <property type="entry name" value="HIGH-AFFINITY CHOLINE TRANSPORT PROTEIN-RELATED"/>
    <property type="match status" value="1"/>
</dbReference>
<evidence type="ECO:0000256" key="9">
    <source>
        <dbReference type="SAM" id="Phobius"/>
    </source>
</evidence>
<evidence type="ECO:0000256" key="2">
    <source>
        <dbReference type="ARBA" id="ARBA00005658"/>
    </source>
</evidence>
<comment type="similarity">
    <text evidence="2">Belongs to the BCCT transporter (TC 2.A.15) family.</text>
</comment>
<evidence type="ECO:0000256" key="7">
    <source>
        <dbReference type="ARBA" id="ARBA00023136"/>
    </source>
</evidence>
<keyword evidence="3" id="KW-0813">Transport</keyword>
<proteinExistence type="inferred from homology"/>
<name>A0ABR9JG93_9MICC</name>
<feature type="region of interest" description="Disordered" evidence="8">
    <location>
        <begin position="526"/>
        <end position="565"/>
    </location>
</feature>
<evidence type="ECO:0000313" key="10">
    <source>
        <dbReference type="EMBL" id="MBE1524950.1"/>
    </source>
</evidence>